<dbReference type="GO" id="GO:0016020">
    <property type="term" value="C:membrane"/>
    <property type="evidence" value="ECO:0007669"/>
    <property type="project" value="GOC"/>
</dbReference>
<dbReference type="InterPro" id="IPR029052">
    <property type="entry name" value="Metallo-depent_PP-like"/>
</dbReference>
<dbReference type="PANTHER" id="PTHR31302">
    <property type="entry name" value="TRANSMEMBRANE PROTEIN WITH METALLOPHOSPHOESTERASE DOMAIN-RELATED"/>
    <property type="match status" value="1"/>
</dbReference>
<dbReference type="GO" id="GO:0046872">
    <property type="term" value="F:metal ion binding"/>
    <property type="evidence" value="ECO:0007669"/>
    <property type="project" value="UniProtKB-KW"/>
</dbReference>
<dbReference type="OrthoDB" id="9780884at2"/>
<dbReference type="Gene3D" id="3.60.21.10">
    <property type="match status" value="1"/>
</dbReference>
<gene>
    <name evidence="4" type="ORF">EFD62_07665</name>
</gene>
<dbReference type="EMBL" id="RLII01000007">
    <property type="protein sequence ID" value="RXE59348.1"/>
    <property type="molecule type" value="Genomic_DNA"/>
</dbReference>
<evidence type="ECO:0000313" key="5">
    <source>
        <dbReference type="Proteomes" id="UP000289166"/>
    </source>
</evidence>
<dbReference type="Pfam" id="PF00149">
    <property type="entry name" value="Metallophos"/>
    <property type="match status" value="1"/>
</dbReference>
<dbReference type="Proteomes" id="UP000289166">
    <property type="component" value="Unassembled WGS sequence"/>
</dbReference>
<dbReference type="SUPFAM" id="SSF56300">
    <property type="entry name" value="Metallo-dependent phosphatases"/>
    <property type="match status" value="1"/>
</dbReference>
<dbReference type="PANTHER" id="PTHR31302:SF31">
    <property type="entry name" value="PHOSPHODIESTERASE YAEI"/>
    <property type="match status" value="1"/>
</dbReference>
<sequence>MKRIWKITLSLLVVSILISAYMFVEPYWLKVIHIEIRDRNIPDSFDGKRVVFVSDIHHGPNFSKERVGKLVRKINNLDPDIIFVGGDYVEKGKQYIKPCFEELEGLKAPLGRFGVLGNHDYYSNGELVRQSMKEAGIVLLEHSAQWINYGSGRIKVCGVGYFNRHSQPIESLIKDVGEDDFVILLSHDPDYAESIRNYKIDIVLSGHTHGGQVTLFGLWAPYIPSIYGQKYRTGMVDTEYTRVYVSNGVGTTAIPVRFFARPQIMVFELIKEK</sequence>
<comment type="caution">
    <text evidence="4">The sequence shown here is derived from an EMBL/GenBank/DDBJ whole genome shotgun (WGS) entry which is preliminary data.</text>
</comment>
<dbReference type="GO" id="GO:0008758">
    <property type="term" value="F:UDP-2,3-diacylglucosamine hydrolase activity"/>
    <property type="evidence" value="ECO:0007669"/>
    <property type="project" value="TreeGrafter"/>
</dbReference>
<protein>
    <submittedName>
        <fullName evidence="4">Metallophosphoesterase</fullName>
    </submittedName>
</protein>
<evidence type="ECO:0000313" key="4">
    <source>
        <dbReference type="EMBL" id="RXE59348.1"/>
    </source>
</evidence>
<dbReference type="AlphaFoldDB" id="A0A4Q0I4Y6"/>
<organism evidence="4 5">
    <name type="scientific">Acetivibrio mesophilus</name>
    <dbReference type="NCBI Taxonomy" id="2487273"/>
    <lineage>
        <taxon>Bacteria</taxon>
        <taxon>Bacillati</taxon>
        <taxon>Bacillota</taxon>
        <taxon>Clostridia</taxon>
        <taxon>Eubacteriales</taxon>
        <taxon>Oscillospiraceae</taxon>
        <taxon>Acetivibrio</taxon>
    </lineage>
</organism>
<evidence type="ECO:0000256" key="1">
    <source>
        <dbReference type="ARBA" id="ARBA00022723"/>
    </source>
</evidence>
<evidence type="ECO:0000256" key="2">
    <source>
        <dbReference type="ARBA" id="ARBA00022801"/>
    </source>
</evidence>
<proteinExistence type="predicted"/>
<evidence type="ECO:0000259" key="3">
    <source>
        <dbReference type="Pfam" id="PF00149"/>
    </source>
</evidence>
<accession>A0A4Q0I4Y6</accession>
<dbReference type="InterPro" id="IPR051158">
    <property type="entry name" value="Metallophosphoesterase_sf"/>
</dbReference>
<dbReference type="CDD" id="cd07385">
    <property type="entry name" value="MPP_YkuE_C"/>
    <property type="match status" value="1"/>
</dbReference>
<keyword evidence="2" id="KW-0378">Hydrolase</keyword>
<keyword evidence="5" id="KW-1185">Reference proteome</keyword>
<dbReference type="InterPro" id="IPR004843">
    <property type="entry name" value="Calcineurin-like_PHP"/>
</dbReference>
<dbReference type="GO" id="GO:0009245">
    <property type="term" value="P:lipid A biosynthetic process"/>
    <property type="evidence" value="ECO:0007669"/>
    <property type="project" value="TreeGrafter"/>
</dbReference>
<reference evidence="5" key="1">
    <citation type="submission" date="2018-11" db="EMBL/GenBank/DDBJ databases">
        <title>Genome sequencing of a novel mesophilic and cellulolytic organism within the genus Hungateiclostridium.</title>
        <authorList>
            <person name="Rettenmaier R."/>
            <person name="Liebl W."/>
            <person name="Zverlov V."/>
        </authorList>
    </citation>
    <scope>NUCLEOTIDE SEQUENCE [LARGE SCALE GENOMIC DNA]</scope>
    <source>
        <strain evidence="5">N2K1</strain>
    </source>
</reference>
<keyword evidence="1" id="KW-0479">Metal-binding</keyword>
<feature type="domain" description="Calcineurin-like phosphoesterase" evidence="3">
    <location>
        <begin position="49"/>
        <end position="210"/>
    </location>
</feature>
<name>A0A4Q0I4Y6_9FIRM</name>